<comment type="caution">
    <text evidence="2">The sequence shown here is derived from an EMBL/GenBank/DDBJ whole genome shotgun (WGS) entry which is preliminary data.</text>
</comment>
<evidence type="ECO:0000313" key="3">
    <source>
        <dbReference type="Proteomes" id="UP001221898"/>
    </source>
</evidence>
<gene>
    <name evidence="2" type="ORF">AAFF_G00364420</name>
</gene>
<accession>A0AAD7SHM9</accession>
<organism evidence="2 3">
    <name type="scientific">Aldrovandia affinis</name>
    <dbReference type="NCBI Taxonomy" id="143900"/>
    <lineage>
        <taxon>Eukaryota</taxon>
        <taxon>Metazoa</taxon>
        <taxon>Chordata</taxon>
        <taxon>Craniata</taxon>
        <taxon>Vertebrata</taxon>
        <taxon>Euteleostomi</taxon>
        <taxon>Actinopterygii</taxon>
        <taxon>Neopterygii</taxon>
        <taxon>Teleostei</taxon>
        <taxon>Notacanthiformes</taxon>
        <taxon>Halosauridae</taxon>
        <taxon>Aldrovandia</taxon>
    </lineage>
</organism>
<keyword evidence="3" id="KW-1185">Reference proteome</keyword>
<dbReference type="Proteomes" id="UP001221898">
    <property type="component" value="Unassembled WGS sequence"/>
</dbReference>
<protein>
    <submittedName>
        <fullName evidence="2">Uncharacterized protein</fullName>
    </submittedName>
</protein>
<dbReference type="EMBL" id="JAINUG010000062">
    <property type="protein sequence ID" value="KAJ8402770.1"/>
    <property type="molecule type" value="Genomic_DNA"/>
</dbReference>
<dbReference type="AlphaFoldDB" id="A0AAD7SHM9"/>
<evidence type="ECO:0000313" key="2">
    <source>
        <dbReference type="EMBL" id="KAJ8402770.1"/>
    </source>
</evidence>
<proteinExistence type="predicted"/>
<reference evidence="2" key="1">
    <citation type="journal article" date="2023" name="Science">
        <title>Genome structures resolve the early diversification of teleost fishes.</title>
        <authorList>
            <person name="Parey E."/>
            <person name="Louis A."/>
            <person name="Montfort J."/>
            <person name="Bouchez O."/>
            <person name="Roques C."/>
            <person name="Iampietro C."/>
            <person name="Lluch J."/>
            <person name="Castinel A."/>
            <person name="Donnadieu C."/>
            <person name="Desvignes T."/>
            <person name="Floi Bucao C."/>
            <person name="Jouanno E."/>
            <person name="Wen M."/>
            <person name="Mejri S."/>
            <person name="Dirks R."/>
            <person name="Jansen H."/>
            <person name="Henkel C."/>
            <person name="Chen W.J."/>
            <person name="Zahm M."/>
            <person name="Cabau C."/>
            <person name="Klopp C."/>
            <person name="Thompson A.W."/>
            <person name="Robinson-Rechavi M."/>
            <person name="Braasch I."/>
            <person name="Lecointre G."/>
            <person name="Bobe J."/>
            <person name="Postlethwait J.H."/>
            <person name="Berthelot C."/>
            <person name="Roest Crollius H."/>
            <person name="Guiguen Y."/>
        </authorList>
    </citation>
    <scope>NUCLEOTIDE SEQUENCE</scope>
    <source>
        <strain evidence="2">NC1722</strain>
    </source>
</reference>
<feature type="compositionally biased region" description="Pro residues" evidence="1">
    <location>
        <begin position="73"/>
        <end position="85"/>
    </location>
</feature>
<feature type="region of interest" description="Disordered" evidence="1">
    <location>
        <begin position="59"/>
        <end position="91"/>
    </location>
</feature>
<sequence length="100" mass="11877">MLWDEVKRKLTSLQRAEHIRKRRKRKEKARANFFKHARQLLEEKKSGKLEVTKEKLEQHIRGQYSDPARNNPLGPPEHVPRPAPPTSQFNITLPKFCEVR</sequence>
<name>A0AAD7SHM9_9TELE</name>
<evidence type="ECO:0000256" key="1">
    <source>
        <dbReference type="SAM" id="MobiDB-lite"/>
    </source>
</evidence>